<evidence type="ECO:0000313" key="1">
    <source>
        <dbReference type="EMBL" id="TDP84585.1"/>
    </source>
</evidence>
<dbReference type="Proteomes" id="UP000294593">
    <property type="component" value="Unassembled WGS sequence"/>
</dbReference>
<protein>
    <submittedName>
        <fullName evidence="1">Uncharacterized protein</fullName>
    </submittedName>
</protein>
<comment type="caution">
    <text evidence="1">The sequence shown here is derived from an EMBL/GenBank/DDBJ whole genome shotgun (WGS) entry which is preliminary data.</text>
</comment>
<dbReference type="AlphaFoldDB" id="A0A4R6RES9"/>
<sequence length="465" mass="51064">MNTRLRTRYRYASRGKTWSLVLLLFVLLGQSLDVAAQRGRPYRPPTRPVTSIERDIYRAPTSQLKDEAFSGVRSPGGPPVSRFNPEGSKRAAFWQAATNSFGRPTASLGEAFVLLRVFDKGVAITTNFLQGGAADAPVLVLPHEQVADASQMSVALKTLLGTDTILESTRLKLVFDRDPALPEFSALFSKEDQSFIIPTNSFAHADLYLKDKSLVYSIDRIDRPSPPPRWAAKLNDCCVKTGVPPDLDGWARLGSVPFNKGKAQLVSLFSDSQTSDKFSSLPRSSNIRSPLELKGDALRAIESLINSGDPGSPVIVVGHTENSGFRVERPGGEHISFDELTRIAIAADRPVFFVGCYTADHFHSMADKSFIRDYIVSGTLNSLHPREVAPKVLDAINSSASLKEFTERLSDETLNVWISNNFLRSVAEGTARTIRAPIYKKTSDGRASIVGFIFVYLPCKFFGGC</sequence>
<organism evidence="1 2">
    <name type="scientific">Aquabacterium commune</name>
    <dbReference type="NCBI Taxonomy" id="70586"/>
    <lineage>
        <taxon>Bacteria</taxon>
        <taxon>Pseudomonadati</taxon>
        <taxon>Pseudomonadota</taxon>
        <taxon>Betaproteobacteria</taxon>
        <taxon>Burkholderiales</taxon>
        <taxon>Aquabacterium</taxon>
    </lineage>
</organism>
<dbReference type="RefSeq" id="WP_133607698.1">
    <property type="nucleotide sequence ID" value="NZ_SNXW01000003.1"/>
</dbReference>
<name>A0A4R6RES9_9BURK</name>
<evidence type="ECO:0000313" key="2">
    <source>
        <dbReference type="Proteomes" id="UP000294593"/>
    </source>
</evidence>
<keyword evidence="2" id="KW-1185">Reference proteome</keyword>
<dbReference type="EMBL" id="SNXW01000003">
    <property type="protein sequence ID" value="TDP84585.1"/>
    <property type="molecule type" value="Genomic_DNA"/>
</dbReference>
<accession>A0A4R6RES9</accession>
<reference evidence="1 2" key="1">
    <citation type="submission" date="2019-03" db="EMBL/GenBank/DDBJ databases">
        <title>Genomic Encyclopedia of Type Strains, Phase IV (KMG-IV): sequencing the most valuable type-strain genomes for metagenomic binning, comparative biology and taxonomic classification.</title>
        <authorList>
            <person name="Goeker M."/>
        </authorList>
    </citation>
    <scope>NUCLEOTIDE SEQUENCE [LARGE SCALE GENOMIC DNA]</scope>
    <source>
        <strain evidence="1 2">DSM 11901</strain>
    </source>
</reference>
<proteinExistence type="predicted"/>
<gene>
    <name evidence="1" type="ORF">EV672_103154</name>
</gene>